<feature type="domain" description="HPt" evidence="13">
    <location>
        <begin position="2"/>
        <end position="107"/>
    </location>
</feature>
<dbReference type="Pfam" id="PF01584">
    <property type="entry name" value="CheW"/>
    <property type="match status" value="1"/>
</dbReference>
<dbReference type="PROSITE" id="PS50894">
    <property type="entry name" value="HPT"/>
    <property type="match status" value="1"/>
</dbReference>
<dbReference type="GO" id="GO:0000155">
    <property type="term" value="F:phosphorelay sensor kinase activity"/>
    <property type="evidence" value="ECO:0007669"/>
    <property type="project" value="InterPro"/>
</dbReference>
<comment type="catalytic activity">
    <reaction evidence="1">
        <text>ATP + protein L-histidine = ADP + protein N-phospho-L-histidine.</text>
        <dbReference type="EC" id="2.7.13.3"/>
    </reaction>
</comment>
<dbReference type="SUPFAM" id="SSF47226">
    <property type="entry name" value="Histidine-containing phosphotransfer domain, HPT domain"/>
    <property type="match status" value="1"/>
</dbReference>
<dbReference type="InterPro" id="IPR004358">
    <property type="entry name" value="Sig_transdc_His_kin-like_C"/>
</dbReference>
<dbReference type="Gene3D" id="2.30.30.40">
    <property type="entry name" value="SH3 Domains"/>
    <property type="match status" value="1"/>
</dbReference>
<evidence type="ECO:0000313" key="15">
    <source>
        <dbReference type="Proteomes" id="UP000001203"/>
    </source>
</evidence>
<organism evidence="14 15">
    <name type="scientific">Crocosphaera subtropica (strain ATCC 51142 / BH68)</name>
    <name type="common">Cyanothece sp. (strain ATCC 51142)</name>
    <dbReference type="NCBI Taxonomy" id="43989"/>
    <lineage>
        <taxon>Bacteria</taxon>
        <taxon>Bacillati</taxon>
        <taxon>Cyanobacteriota</taxon>
        <taxon>Cyanophyceae</taxon>
        <taxon>Oscillatoriophycideae</taxon>
        <taxon>Chroococcales</taxon>
        <taxon>Aphanothecaceae</taxon>
        <taxon>Crocosphaera</taxon>
        <taxon>Crocosphaera subtropica</taxon>
    </lineage>
</organism>
<dbReference type="Gene3D" id="3.40.50.2300">
    <property type="match status" value="1"/>
</dbReference>
<evidence type="ECO:0000256" key="3">
    <source>
        <dbReference type="ARBA" id="ARBA00022553"/>
    </source>
</evidence>
<dbReference type="GO" id="GO:0006935">
    <property type="term" value="P:chemotaxis"/>
    <property type="evidence" value="ECO:0007669"/>
    <property type="project" value="InterPro"/>
</dbReference>
<evidence type="ECO:0000256" key="4">
    <source>
        <dbReference type="ARBA" id="ARBA00022679"/>
    </source>
</evidence>
<dbReference type="STRING" id="43989.cce_4317"/>
<evidence type="ECO:0000259" key="12">
    <source>
        <dbReference type="PROSITE" id="PS50851"/>
    </source>
</evidence>
<evidence type="ECO:0000259" key="10">
    <source>
        <dbReference type="PROSITE" id="PS50109"/>
    </source>
</evidence>
<feature type="modified residue" description="Phosphohistidine" evidence="7">
    <location>
        <position position="49"/>
    </location>
</feature>
<evidence type="ECO:0000259" key="13">
    <source>
        <dbReference type="PROSITE" id="PS50894"/>
    </source>
</evidence>
<dbReference type="SMART" id="SM00073">
    <property type="entry name" value="HPT"/>
    <property type="match status" value="1"/>
</dbReference>
<evidence type="ECO:0000256" key="5">
    <source>
        <dbReference type="ARBA" id="ARBA00022777"/>
    </source>
</evidence>
<dbReference type="SMART" id="SM00448">
    <property type="entry name" value="REC"/>
    <property type="match status" value="1"/>
</dbReference>
<dbReference type="HOGENOM" id="CLU_000650_2_1_3"/>
<evidence type="ECO:0000313" key="14">
    <source>
        <dbReference type="EMBL" id="ACB53665.1"/>
    </source>
</evidence>
<dbReference type="RefSeq" id="WP_009543620.1">
    <property type="nucleotide sequence ID" value="NC_010546.1"/>
</dbReference>
<dbReference type="InterPro" id="IPR002545">
    <property type="entry name" value="CheW-lke_dom"/>
</dbReference>
<protein>
    <recommendedName>
        <fullName evidence="2">histidine kinase</fullName>
        <ecNumber evidence="2">2.7.13.3</ecNumber>
    </recommendedName>
</protein>
<dbReference type="SMART" id="SM00387">
    <property type="entry name" value="HATPase_c"/>
    <property type="match status" value="1"/>
</dbReference>
<dbReference type="Proteomes" id="UP000001203">
    <property type="component" value="Chromosome circular"/>
</dbReference>
<dbReference type="OrthoDB" id="291966at2"/>
<dbReference type="InterPro" id="IPR003594">
    <property type="entry name" value="HATPase_dom"/>
</dbReference>
<dbReference type="InterPro" id="IPR001789">
    <property type="entry name" value="Sig_transdc_resp-reg_receiver"/>
</dbReference>
<evidence type="ECO:0000256" key="1">
    <source>
        <dbReference type="ARBA" id="ARBA00000085"/>
    </source>
</evidence>
<dbReference type="FunFam" id="3.30.565.10:FF:000016">
    <property type="entry name" value="Chemotaxis protein CheA, putative"/>
    <property type="match status" value="1"/>
</dbReference>
<name>B1WTF0_CROS5</name>
<dbReference type="Pfam" id="PF01627">
    <property type="entry name" value="Hpt"/>
    <property type="match status" value="1"/>
</dbReference>
<feature type="domain" description="Response regulatory" evidence="11">
    <location>
        <begin position="878"/>
        <end position="997"/>
    </location>
</feature>
<dbReference type="PRINTS" id="PR00344">
    <property type="entry name" value="BCTRLSENSOR"/>
</dbReference>
<evidence type="ECO:0000259" key="11">
    <source>
        <dbReference type="PROSITE" id="PS50110"/>
    </source>
</evidence>
<dbReference type="KEGG" id="cyt:cce_4317"/>
<keyword evidence="9" id="KW-0175">Coiled coil</keyword>
<sequence>MTQDKEKKVRLQFLTEAQEYLNNLESGLLGLGTHGIHRQQIDRLLRAAHSIKGGAAMMGFQSLSDIAHRLEDFFKVLKAEGSHRVDEELEGLFLSSVDRLRQIAQWNRQGVEIDPTWLKKEVNPLMDALYERLGDPQPEDAVNLLSEEAEEDMVVLMFESEVEGCLQRLESVFHNSQRPCLREEFLIAAQELEGLGQMLELPAFSALCQSIIQGIETYPDALPTVANLALQAWRRSQAMVMIGQREMMPTELNFSCLNTTELTETWEDRFAGFDDSPLSFGIPSNTDSPSFLAEALTQCADMSLEVNAALELEEQGDPLEIIMTPDTLKSYVTPQEFTQEAQAFLADLNDSTPQTPKDFIITSSSDQEKETEDDPEQDTIRVPVKQLETLSDQFGELTIERNGLNLQIKRLRHLIERLSDRVGILEESNQRLRHTYDQITPQAKSSDPQIINTLLQEFDLLEMDRYGDAHLVSQEIMDTVVQLQEVTNDLQLNLEDTESSSRAFSRTSQLMQNTITQLRMRPISDVVGRFPRGLRQMEVQYGKQVNLKIKGGATLLDRAVLEALNDPLLHLLRNAFDHGIESPEVRQRMGKPATGTIEITAGYRGNKTVITLQDDGMGIDLEKIRDKALEMGLQEADLQQASHQDLLDLIFEPGFSTAAKVTDLSGRGVGMDVVRTNLHEIQGDIQVNTQPGKGTIFTITVPFTLSVVRVLLVESGRMLLAFPHTVIDEIVRLHPEMFVSGAGQEVLNWDGSLVPLISLKQWFNFPRPPQMIPTDVTPVIDEPTVLMIAHGNNYLGIQVDRYWGEQEVAIRQVEGNIGLPSGFGGCTILGDGRVVPLVDVMGLLQSNDSDSSPSSFTPKLSPTVTELDSQFIDNQSTGIMVVDDSINVRRFLALTLEKAGYRVEQAKDGQDALDKLQGGLGATVQLVISDIEMPRLDGYGLLSHLKSNPLFQPLPVIMLTSRSGDKHRQLAMNLGACAYFSKPFKETNLLTTIKQFIEH</sequence>
<dbReference type="InterPro" id="IPR036061">
    <property type="entry name" value="CheW-like_dom_sf"/>
</dbReference>
<dbReference type="Gene3D" id="3.30.565.10">
    <property type="entry name" value="Histidine kinase-like ATPase, C-terminal domain"/>
    <property type="match status" value="1"/>
</dbReference>
<proteinExistence type="predicted"/>
<dbReference type="Gene3D" id="1.20.120.160">
    <property type="entry name" value="HPT domain"/>
    <property type="match status" value="1"/>
</dbReference>
<dbReference type="SMART" id="SM00260">
    <property type="entry name" value="CheW"/>
    <property type="match status" value="1"/>
</dbReference>
<keyword evidence="15" id="KW-1185">Reference proteome</keyword>
<dbReference type="GO" id="GO:0005737">
    <property type="term" value="C:cytoplasm"/>
    <property type="evidence" value="ECO:0007669"/>
    <property type="project" value="InterPro"/>
</dbReference>
<keyword evidence="6" id="KW-0902">Two-component regulatory system</keyword>
<evidence type="ECO:0000256" key="8">
    <source>
        <dbReference type="PROSITE-ProRule" id="PRU00169"/>
    </source>
</evidence>
<dbReference type="PROSITE" id="PS50851">
    <property type="entry name" value="CHEW"/>
    <property type="match status" value="1"/>
</dbReference>
<dbReference type="PANTHER" id="PTHR43395:SF1">
    <property type="entry name" value="CHEMOTAXIS PROTEIN CHEA"/>
    <property type="match status" value="1"/>
</dbReference>
<dbReference type="InterPro" id="IPR011006">
    <property type="entry name" value="CheY-like_superfamily"/>
</dbReference>
<dbReference type="InterPro" id="IPR051315">
    <property type="entry name" value="Bact_Chemotaxis_CheA"/>
</dbReference>
<dbReference type="CDD" id="cd16916">
    <property type="entry name" value="HATPase_CheA-like"/>
    <property type="match status" value="1"/>
</dbReference>
<dbReference type="SMART" id="SM01231">
    <property type="entry name" value="H-kinase_dim"/>
    <property type="match status" value="1"/>
</dbReference>
<dbReference type="InterPro" id="IPR005467">
    <property type="entry name" value="His_kinase_dom"/>
</dbReference>
<dbReference type="SUPFAM" id="SSF55874">
    <property type="entry name" value="ATPase domain of HSP90 chaperone/DNA topoisomerase II/histidine kinase"/>
    <property type="match status" value="1"/>
</dbReference>
<reference evidence="14 15" key="1">
    <citation type="journal article" date="2008" name="Proc. Natl. Acad. Sci. U.S.A.">
        <title>The genome of Cyanothece 51142, a unicellular diazotrophic cyanobacterium important in the marine nitrogen cycle.</title>
        <authorList>
            <person name="Welsh E.A."/>
            <person name="Liberton M."/>
            <person name="Stoeckel J."/>
            <person name="Loh T."/>
            <person name="Elvitigala T."/>
            <person name="Wang C."/>
            <person name="Wollam A."/>
            <person name="Fulton R.S."/>
            <person name="Clifton S.W."/>
            <person name="Jacobs J.M."/>
            <person name="Aurora R."/>
            <person name="Ghosh B.K."/>
            <person name="Sherman L.A."/>
            <person name="Smith R.D."/>
            <person name="Wilson R.K."/>
            <person name="Pakrasi H.B."/>
        </authorList>
    </citation>
    <scope>NUCLEOTIDE SEQUENCE [LARGE SCALE GENOMIC DNA]</scope>
    <source>
        <strain evidence="15">ATCC 51142 / BH68</strain>
    </source>
</reference>
<dbReference type="CDD" id="cd00088">
    <property type="entry name" value="HPT"/>
    <property type="match status" value="1"/>
</dbReference>
<keyword evidence="5 14" id="KW-0418">Kinase</keyword>
<feature type="modified residue" description="4-aspartylphosphate" evidence="8">
    <location>
        <position position="930"/>
    </location>
</feature>
<evidence type="ECO:0000256" key="9">
    <source>
        <dbReference type="SAM" id="Coils"/>
    </source>
</evidence>
<feature type="domain" description="Histidine kinase" evidence="10">
    <location>
        <begin position="471"/>
        <end position="705"/>
    </location>
</feature>
<dbReference type="PROSITE" id="PS50109">
    <property type="entry name" value="HIS_KIN"/>
    <property type="match status" value="1"/>
</dbReference>
<dbReference type="EC" id="2.7.13.3" evidence="2"/>
<dbReference type="eggNOG" id="COG0643">
    <property type="taxonomic scope" value="Bacteria"/>
</dbReference>
<dbReference type="InterPro" id="IPR004105">
    <property type="entry name" value="CheA-like_dim"/>
</dbReference>
<dbReference type="InterPro" id="IPR036641">
    <property type="entry name" value="HPT_dom_sf"/>
</dbReference>
<dbReference type="PANTHER" id="PTHR43395">
    <property type="entry name" value="SENSOR HISTIDINE KINASE CHEA"/>
    <property type="match status" value="1"/>
</dbReference>
<gene>
    <name evidence="14" type="ordered locus">cce_4317</name>
</gene>
<accession>B1WTF0</accession>
<evidence type="ECO:0000256" key="7">
    <source>
        <dbReference type="PROSITE-ProRule" id="PRU00110"/>
    </source>
</evidence>
<feature type="coiled-coil region" evidence="9">
    <location>
        <begin position="401"/>
        <end position="435"/>
    </location>
</feature>
<dbReference type="PROSITE" id="PS50110">
    <property type="entry name" value="RESPONSE_REGULATORY"/>
    <property type="match status" value="1"/>
</dbReference>
<keyword evidence="4" id="KW-0808">Transferase</keyword>
<feature type="domain" description="CheW-like" evidence="12">
    <location>
        <begin position="707"/>
        <end position="849"/>
    </location>
</feature>
<dbReference type="SUPFAM" id="SSF52172">
    <property type="entry name" value="CheY-like"/>
    <property type="match status" value="1"/>
</dbReference>
<dbReference type="Pfam" id="PF00072">
    <property type="entry name" value="Response_reg"/>
    <property type="match status" value="1"/>
</dbReference>
<evidence type="ECO:0000256" key="6">
    <source>
        <dbReference type="ARBA" id="ARBA00023012"/>
    </source>
</evidence>
<dbReference type="SUPFAM" id="SSF50341">
    <property type="entry name" value="CheW-like"/>
    <property type="match status" value="1"/>
</dbReference>
<dbReference type="AlphaFoldDB" id="B1WTF0"/>
<evidence type="ECO:0000256" key="2">
    <source>
        <dbReference type="ARBA" id="ARBA00012438"/>
    </source>
</evidence>
<keyword evidence="3 8" id="KW-0597">Phosphoprotein</keyword>
<dbReference type="InterPro" id="IPR036890">
    <property type="entry name" value="HATPase_C_sf"/>
</dbReference>
<dbReference type="Pfam" id="PF02518">
    <property type="entry name" value="HATPase_c"/>
    <property type="match status" value="1"/>
</dbReference>
<dbReference type="EMBL" id="CP000806">
    <property type="protein sequence ID" value="ACB53665.1"/>
    <property type="molecule type" value="Genomic_DNA"/>
</dbReference>
<dbReference type="InterPro" id="IPR008207">
    <property type="entry name" value="Sig_transdc_His_kin_Hpt_dom"/>
</dbReference>
<dbReference type="eggNOG" id="COG2198">
    <property type="taxonomic scope" value="Bacteria"/>
</dbReference>